<reference evidence="4" key="1">
    <citation type="journal article" date="2014" name="Genome Biol.">
        <title>Genome analysis of a major urban malaria vector mosquito, Anopheles stephensi.</title>
        <authorList>
            <person name="Jiang X."/>
            <person name="Peery A."/>
            <person name="Hall A.B."/>
            <person name="Sharma A."/>
            <person name="Chen X.G."/>
            <person name="Waterhouse R.M."/>
            <person name="Komissarov A."/>
            <person name="Riehle M.M."/>
            <person name="Shouche Y."/>
            <person name="Sharakhova M.V."/>
            <person name="Lawson D."/>
            <person name="Pakpour N."/>
            <person name="Arensburger P."/>
            <person name="Davidson V.L."/>
            <person name="Eiglmeier K."/>
            <person name="Emrich S."/>
            <person name="George P."/>
            <person name="Kennedy R.C."/>
            <person name="Mane S.P."/>
            <person name="Maslen G."/>
            <person name="Oringanje C."/>
            <person name="Qi Y."/>
            <person name="Settlage R."/>
            <person name="Tojo M."/>
            <person name="Tubio J.M."/>
            <person name="Unger M.F."/>
            <person name="Wang B."/>
            <person name="Vernick K.D."/>
            <person name="Ribeiro J.M."/>
            <person name="James A.A."/>
            <person name="Michel K."/>
            <person name="Riehle M.A."/>
            <person name="Luckhart S."/>
            <person name="Sharakhov I.V."/>
            <person name="Tu Z."/>
        </authorList>
    </citation>
    <scope>NUCLEOTIDE SEQUENCE [LARGE SCALE GENOMIC DNA]</scope>
    <source>
        <strain evidence="4">Indian</strain>
    </source>
</reference>
<evidence type="ECO:0000256" key="1">
    <source>
        <dbReference type="SAM" id="MobiDB-lite"/>
    </source>
</evidence>
<dbReference type="STRING" id="30069.A0A182YTJ3"/>
<feature type="region of interest" description="Disordered" evidence="1">
    <location>
        <begin position="1"/>
        <end position="35"/>
    </location>
</feature>
<dbReference type="Proteomes" id="UP000076408">
    <property type="component" value="Unassembled WGS sequence"/>
</dbReference>
<sequence length="167" mass="18872">DSCDSGRLRIAWDADNNETQSNHSEGSESSGANSSINGAQALMQLKSSLEPRPLKRWSAVVTLKNTKIPVVYHKSMARQFPSKERTPEQMEMRRRNTEAARLSRAKMKMAEMMMEKEASELSTANAAIKHKIASQLVYANELRKMLEMSSVELSFFRRVGHRNNVDA</sequence>
<evidence type="ECO:0000313" key="4">
    <source>
        <dbReference type="Proteomes" id="UP000076408"/>
    </source>
</evidence>
<dbReference type="InterPro" id="IPR046347">
    <property type="entry name" value="bZIP_sf"/>
</dbReference>
<keyword evidence="4" id="KW-1185">Reference proteome</keyword>
<dbReference type="VEuPathDB" id="VectorBase:ASTE000989"/>
<proteinExistence type="predicted"/>
<dbReference type="OMA" id="PEQMEMR"/>
<protein>
    <recommendedName>
        <fullName evidence="2">BZIP domain-containing protein</fullName>
    </recommendedName>
</protein>
<feature type="compositionally biased region" description="Low complexity" evidence="1">
    <location>
        <begin position="20"/>
        <end position="35"/>
    </location>
</feature>
<organism evidence="3 4">
    <name type="scientific">Anopheles stephensi</name>
    <name type="common">Indo-Pakistan malaria mosquito</name>
    <dbReference type="NCBI Taxonomy" id="30069"/>
    <lineage>
        <taxon>Eukaryota</taxon>
        <taxon>Metazoa</taxon>
        <taxon>Ecdysozoa</taxon>
        <taxon>Arthropoda</taxon>
        <taxon>Hexapoda</taxon>
        <taxon>Insecta</taxon>
        <taxon>Pterygota</taxon>
        <taxon>Neoptera</taxon>
        <taxon>Endopterygota</taxon>
        <taxon>Diptera</taxon>
        <taxon>Nematocera</taxon>
        <taxon>Culicoidea</taxon>
        <taxon>Culicidae</taxon>
        <taxon>Anophelinae</taxon>
        <taxon>Anopheles</taxon>
    </lineage>
</organism>
<dbReference type="VEuPathDB" id="VectorBase:ASTEI11779"/>
<dbReference type="EnsemblMetazoa" id="ASTEI11779-RA">
    <property type="protein sequence ID" value="ASTEI11779-PA"/>
    <property type="gene ID" value="ASTEI11779"/>
</dbReference>
<dbReference type="SUPFAM" id="SSF57959">
    <property type="entry name" value="Leucine zipper domain"/>
    <property type="match status" value="1"/>
</dbReference>
<feature type="compositionally biased region" description="Basic and acidic residues" evidence="1">
    <location>
        <begin position="1"/>
        <end position="12"/>
    </location>
</feature>
<dbReference type="InterPro" id="IPR004827">
    <property type="entry name" value="bZIP"/>
</dbReference>
<name>A0A182YTJ3_ANOST</name>
<dbReference type="GO" id="GO:0005634">
    <property type="term" value="C:nucleus"/>
    <property type="evidence" value="ECO:0007669"/>
    <property type="project" value="UniProtKB-ARBA"/>
</dbReference>
<reference evidence="3" key="2">
    <citation type="submission" date="2020-05" db="UniProtKB">
        <authorList>
            <consortium name="EnsemblMetazoa"/>
        </authorList>
    </citation>
    <scope>IDENTIFICATION</scope>
    <source>
        <strain evidence="3">Indian</strain>
    </source>
</reference>
<dbReference type="Pfam" id="PF07716">
    <property type="entry name" value="bZIP_2"/>
    <property type="match status" value="1"/>
</dbReference>
<dbReference type="AlphaFoldDB" id="A0A182YTJ3"/>
<feature type="domain" description="BZIP" evidence="2">
    <location>
        <begin position="88"/>
        <end position="133"/>
    </location>
</feature>
<evidence type="ECO:0000313" key="3">
    <source>
        <dbReference type="EnsemblMetazoa" id="ASTEI11779-PA"/>
    </source>
</evidence>
<accession>A0A182YTJ3</accession>
<dbReference type="GO" id="GO:0003700">
    <property type="term" value="F:DNA-binding transcription factor activity"/>
    <property type="evidence" value="ECO:0007669"/>
    <property type="project" value="InterPro"/>
</dbReference>
<dbReference type="Gene3D" id="1.20.5.170">
    <property type="match status" value="1"/>
</dbReference>
<dbReference type="VEuPathDB" id="VectorBase:ASTEI20_034619"/>
<evidence type="ECO:0000259" key="2">
    <source>
        <dbReference type="Pfam" id="PF07716"/>
    </source>
</evidence>